<protein>
    <submittedName>
        <fullName evidence="2">Uncharacterized protein</fullName>
    </submittedName>
</protein>
<keyword evidence="1" id="KW-0732">Signal</keyword>
<feature type="chain" id="PRO_5008058146" evidence="1">
    <location>
        <begin position="20"/>
        <end position="176"/>
    </location>
</feature>
<dbReference type="EMBL" id="KV441552">
    <property type="protein sequence ID" value="OAG06311.1"/>
    <property type="molecule type" value="Genomic_DNA"/>
</dbReference>
<name>A0A177CGG4_9PLEO</name>
<dbReference type="RefSeq" id="XP_018036676.1">
    <property type="nucleotide sequence ID" value="XM_018187328.1"/>
</dbReference>
<reference evidence="2 3" key="1">
    <citation type="submission" date="2016-05" db="EMBL/GenBank/DDBJ databases">
        <title>Comparative analysis of secretome profiles of manganese(II)-oxidizing ascomycete fungi.</title>
        <authorList>
            <consortium name="DOE Joint Genome Institute"/>
            <person name="Zeiner C.A."/>
            <person name="Purvine S.O."/>
            <person name="Zink E.M."/>
            <person name="Wu S."/>
            <person name="Pasa-Tolic L."/>
            <person name="Chaput D.L."/>
            <person name="Haridas S."/>
            <person name="Grigoriev I.V."/>
            <person name="Santelli C.M."/>
            <person name="Hansel C.M."/>
        </authorList>
    </citation>
    <scope>NUCLEOTIDE SEQUENCE [LARGE SCALE GENOMIC DNA]</scope>
    <source>
        <strain evidence="2 3">AP3s5-JAC2a</strain>
    </source>
</reference>
<evidence type="ECO:0000313" key="3">
    <source>
        <dbReference type="Proteomes" id="UP000077069"/>
    </source>
</evidence>
<organism evidence="2 3">
    <name type="scientific">Paraphaeosphaeria sporulosa</name>
    <dbReference type="NCBI Taxonomy" id="1460663"/>
    <lineage>
        <taxon>Eukaryota</taxon>
        <taxon>Fungi</taxon>
        <taxon>Dikarya</taxon>
        <taxon>Ascomycota</taxon>
        <taxon>Pezizomycotina</taxon>
        <taxon>Dothideomycetes</taxon>
        <taxon>Pleosporomycetidae</taxon>
        <taxon>Pleosporales</taxon>
        <taxon>Massarineae</taxon>
        <taxon>Didymosphaeriaceae</taxon>
        <taxon>Paraphaeosphaeria</taxon>
    </lineage>
</organism>
<dbReference type="AlphaFoldDB" id="A0A177CGG4"/>
<accession>A0A177CGG4</accession>
<feature type="signal peptide" evidence="1">
    <location>
        <begin position="1"/>
        <end position="19"/>
    </location>
</feature>
<sequence length="176" mass="20341">MNLTLWFFPEFICSMLVLQNSDSWAPLFRYQFNMRLRRALGPNTAVLEAESARRIAWQASFTQLRRLNIHFDFSLAKDQLDRRHAVNNIHFLGACCDQGRAAFIRMLELMETAFPNLEEVDVQVWHVICSGHMGRWSSKTGLQKAQQGCYGRRCSEKCPQMIGEVLQAAMVRGRKV</sequence>
<dbReference type="GeneID" id="28770814"/>
<dbReference type="OrthoDB" id="10345519at2759"/>
<gene>
    <name evidence="2" type="ORF">CC84DRAFT_760316</name>
</gene>
<evidence type="ECO:0000313" key="2">
    <source>
        <dbReference type="EMBL" id="OAG06311.1"/>
    </source>
</evidence>
<proteinExistence type="predicted"/>
<keyword evidence="3" id="KW-1185">Reference proteome</keyword>
<dbReference type="Proteomes" id="UP000077069">
    <property type="component" value="Unassembled WGS sequence"/>
</dbReference>
<dbReference type="InParanoid" id="A0A177CGG4"/>
<evidence type="ECO:0000256" key="1">
    <source>
        <dbReference type="SAM" id="SignalP"/>
    </source>
</evidence>